<dbReference type="STRING" id="419479.SAMN04488563_1394"/>
<evidence type="ECO:0000313" key="10">
    <source>
        <dbReference type="EMBL" id="SDU38274.1"/>
    </source>
</evidence>
<dbReference type="InterPro" id="IPR014284">
    <property type="entry name" value="RNA_pol_sigma-70_dom"/>
</dbReference>
<feature type="domain" description="RNA polymerase sigma factor 70 region 4 type 2" evidence="8">
    <location>
        <begin position="139"/>
        <end position="191"/>
    </location>
</feature>
<accession>A0A1H2I2P0</accession>
<feature type="domain" description="SnoaL-like" evidence="9">
    <location>
        <begin position="216"/>
        <end position="273"/>
    </location>
</feature>
<dbReference type="Pfam" id="PF04542">
    <property type="entry name" value="Sigma70_r2"/>
    <property type="match status" value="1"/>
</dbReference>
<dbReference type="Proteomes" id="UP000182977">
    <property type="component" value="Chromosome I"/>
</dbReference>
<dbReference type="InterPro" id="IPR037401">
    <property type="entry name" value="SnoaL-like"/>
</dbReference>
<dbReference type="InterPro" id="IPR013324">
    <property type="entry name" value="RNA_pol_sigma_r3/r4-like"/>
</dbReference>
<evidence type="ECO:0000256" key="3">
    <source>
        <dbReference type="ARBA" id="ARBA00023015"/>
    </source>
</evidence>
<dbReference type="GO" id="GO:0006352">
    <property type="term" value="P:DNA-templated transcription initiation"/>
    <property type="evidence" value="ECO:0007669"/>
    <property type="project" value="InterPro"/>
</dbReference>
<organism evidence="10 11">
    <name type="scientific">Jiangella alkaliphila</name>
    <dbReference type="NCBI Taxonomy" id="419479"/>
    <lineage>
        <taxon>Bacteria</taxon>
        <taxon>Bacillati</taxon>
        <taxon>Actinomycetota</taxon>
        <taxon>Actinomycetes</taxon>
        <taxon>Jiangellales</taxon>
        <taxon>Jiangellaceae</taxon>
        <taxon>Jiangella</taxon>
    </lineage>
</organism>
<proteinExistence type="inferred from homology"/>
<evidence type="ECO:0000259" key="7">
    <source>
        <dbReference type="Pfam" id="PF04542"/>
    </source>
</evidence>
<evidence type="ECO:0000259" key="8">
    <source>
        <dbReference type="Pfam" id="PF08281"/>
    </source>
</evidence>
<dbReference type="NCBIfam" id="NF006089">
    <property type="entry name" value="PRK08241.1"/>
    <property type="match status" value="1"/>
</dbReference>
<dbReference type="InterPro" id="IPR013249">
    <property type="entry name" value="RNA_pol_sigma70_r4_t2"/>
</dbReference>
<evidence type="ECO:0000256" key="2">
    <source>
        <dbReference type="ARBA" id="ARBA00011344"/>
    </source>
</evidence>
<dbReference type="SUPFAM" id="SSF88946">
    <property type="entry name" value="Sigma2 domain of RNA polymerase sigma factors"/>
    <property type="match status" value="1"/>
</dbReference>
<dbReference type="OrthoDB" id="7376212at2"/>
<dbReference type="InterPro" id="IPR039425">
    <property type="entry name" value="RNA_pol_sigma-70-like"/>
</dbReference>
<dbReference type="InterPro" id="IPR032710">
    <property type="entry name" value="NTF2-like_dom_sf"/>
</dbReference>
<dbReference type="InterPro" id="IPR014305">
    <property type="entry name" value="RNA_pol_sigma-G_actinobac"/>
</dbReference>
<name>A0A1H2I2P0_9ACTN</name>
<dbReference type="Gene3D" id="1.10.1740.10">
    <property type="match status" value="1"/>
</dbReference>
<dbReference type="InterPro" id="IPR036388">
    <property type="entry name" value="WH-like_DNA-bd_sf"/>
</dbReference>
<keyword evidence="11" id="KW-1185">Reference proteome</keyword>
<dbReference type="NCBIfam" id="TIGR02937">
    <property type="entry name" value="sigma70-ECF"/>
    <property type="match status" value="1"/>
</dbReference>
<dbReference type="GO" id="GO:0016987">
    <property type="term" value="F:sigma factor activity"/>
    <property type="evidence" value="ECO:0007669"/>
    <property type="project" value="UniProtKB-KW"/>
</dbReference>
<gene>
    <name evidence="10" type="ORF">SAMN04488563_1394</name>
</gene>
<keyword evidence="3" id="KW-0805">Transcription regulation</keyword>
<comment type="similarity">
    <text evidence="1">Belongs to the sigma-70 factor family. ECF subfamily.</text>
</comment>
<dbReference type="Pfam" id="PF08281">
    <property type="entry name" value="Sigma70_r4_2"/>
    <property type="match status" value="1"/>
</dbReference>
<dbReference type="InterPro" id="IPR013325">
    <property type="entry name" value="RNA_pol_sigma_r2"/>
</dbReference>
<protein>
    <submittedName>
        <fullName evidence="10">RNA polymerase, sigma subunit, ECF family</fullName>
    </submittedName>
</protein>
<evidence type="ECO:0000259" key="9">
    <source>
        <dbReference type="Pfam" id="PF12680"/>
    </source>
</evidence>
<evidence type="ECO:0000256" key="1">
    <source>
        <dbReference type="ARBA" id="ARBA00010641"/>
    </source>
</evidence>
<dbReference type="CDD" id="cd06171">
    <property type="entry name" value="Sigma70_r4"/>
    <property type="match status" value="1"/>
</dbReference>
<evidence type="ECO:0000313" key="11">
    <source>
        <dbReference type="Proteomes" id="UP000182977"/>
    </source>
</evidence>
<dbReference type="NCBIfam" id="TIGR02960">
    <property type="entry name" value="SigX5"/>
    <property type="match status" value="1"/>
</dbReference>
<dbReference type="Gene3D" id="3.10.450.50">
    <property type="match status" value="1"/>
</dbReference>
<dbReference type="GO" id="GO:0003677">
    <property type="term" value="F:DNA binding"/>
    <property type="evidence" value="ECO:0007669"/>
    <property type="project" value="InterPro"/>
</dbReference>
<dbReference type="EMBL" id="LT629791">
    <property type="protein sequence ID" value="SDU38274.1"/>
    <property type="molecule type" value="Genomic_DNA"/>
</dbReference>
<dbReference type="AlphaFoldDB" id="A0A1H2I2P0"/>
<evidence type="ECO:0000256" key="5">
    <source>
        <dbReference type="ARBA" id="ARBA00023163"/>
    </source>
</evidence>
<sequence>MTVTSETRADEFARQTDQYRRELLAHCYRMLGSLHDAEDTVQETYLRAWRGYDGFEGRSSLRTWLYTIATRACLRALESRGRRPMPSGLAGPGADPDAPLDPPLTDVPWLEPFPDTAAGADASAGDPAAIAVGRESTRLALVAALQYLPARQRAVLILRDVLRWRAAEVARLLDTTTTAVNSALRRARAQLAGLDADGAARAAPAPADARQRELLDRYVAAFEHADVDGLVRLLARDAVLEMPPHATWFRGAEAIGRFLAPRLGAPGDLLMVATRANGQPAHAMYKRGADCVQRAHGLIVLTVAGARIDRLTVFLDAEWVRACGLPAVRAGGATS</sequence>
<keyword evidence="5" id="KW-0804">Transcription</keyword>
<dbReference type="RefSeq" id="WP_046767785.1">
    <property type="nucleotide sequence ID" value="NZ_KQ061223.1"/>
</dbReference>
<feature type="region of interest" description="Disordered" evidence="6">
    <location>
        <begin position="81"/>
        <end position="101"/>
    </location>
</feature>
<evidence type="ECO:0000256" key="4">
    <source>
        <dbReference type="ARBA" id="ARBA00023082"/>
    </source>
</evidence>
<dbReference type="PANTHER" id="PTHR43133">
    <property type="entry name" value="RNA POLYMERASE ECF-TYPE SIGMA FACTO"/>
    <property type="match status" value="1"/>
</dbReference>
<dbReference type="InterPro" id="IPR007627">
    <property type="entry name" value="RNA_pol_sigma70_r2"/>
</dbReference>
<dbReference type="PANTHER" id="PTHR43133:SF65">
    <property type="entry name" value="ECF RNA POLYMERASE SIGMA FACTOR SIGG"/>
    <property type="match status" value="1"/>
</dbReference>
<dbReference type="Gene3D" id="1.10.10.10">
    <property type="entry name" value="Winged helix-like DNA-binding domain superfamily/Winged helix DNA-binding domain"/>
    <property type="match status" value="1"/>
</dbReference>
<dbReference type="SUPFAM" id="SSF88659">
    <property type="entry name" value="Sigma3 and sigma4 domains of RNA polymerase sigma factors"/>
    <property type="match status" value="1"/>
</dbReference>
<feature type="compositionally biased region" description="Low complexity" evidence="6">
    <location>
        <begin position="88"/>
        <end position="97"/>
    </location>
</feature>
<reference evidence="11" key="1">
    <citation type="submission" date="2016-10" db="EMBL/GenBank/DDBJ databases">
        <authorList>
            <person name="Varghese N."/>
            <person name="Submissions S."/>
        </authorList>
    </citation>
    <scope>NUCLEOTIDE SEQUENCE [LARGE SCALE GENOMIC DNA]</scope>
    <source>
        <strain evidence="11">DSM 45079</strain>
    </source>
</reference>
<dbReference type="Pfam" id="PF12680">
    <property type="entry name" value="SnoaL_2"/>
    <property type="match status" value="1"/>
</dbReference>
<feature type="domain" description="RNA polymerase sigma-70 region 2" evidence="7">
    <location>
        <begin position="18"/>
        <end position="83"/>
    </location>
</feature>
<comment type="subunit">
    <text evidence="2">Interacts transiently with the RNA polymerase catalytic core formed by RpoA, RpoB, RpoC and RpoZ (2 alpha, 1 beta, 1 beta' and 1 omega subunit) to form the RNA polymerase holoenzyme that can initiate transcription.</text>
</comment>
<keyword evidence="4" id="KW-0731">Sigma factor</keyword>
<evidence type="ECO:0000256" key="6">
    <source>
        <dbReference type="SAM" id="MobiDB-lite"/>
    </source>
</evidence>
<dbReference type="SUPFAM" id="SSF54427">
    <property type="entry name" value="NTF2-like"/>
    <property type="match status" value="1"/>
</dbReference>